<comment type="caution">
    <text evidence="1">The sequence shown here is derived from an EMBL/GenBank/DDBJ whole genome shotgun (WGS) entry which is preliminary data.</text>
</comment>
<dbReference type="EMBL" id="JACASE010000017">
    <property type="protein sequence ID" value="KAF6396435.1"/>
    <property type="molecule type" value="Genomic_DNA"/>
</dbReference>
<dbReference type="PANTHER" id="PTHR48426:SF1">
    <property type="entry name" value="CHROMATIN TARGET OF PRMT1 PROTEIN"/>
    <property type="match status" value="1"/>
</dbReference>
<keyword evidence="2" id="KW-1185">Reference proteome</keyword>
<sequence length="144" mass="15702">MLKNKQPMPVTIRASMQQQQQLASARNRRLAQQMENRPSVQAALKLKQKSLKQRLGKSNIQARLGRPIGALARGAIGGRGLPIIQRGLPRGGLRGGRAARTLLRGGMPLRGQCWVPASVRPRPSLSSRAAHGHFCLTSVSLNLY</sequence>
<gene>
    <name evidence="1" type="ORF">HJG63_002882</name>
</gene>
<accession>A0A7J8BD90</accession>
<dbReference type="PANTHER" id="PTHR48426">
    <property type="entry name" value="CHROMATIN TARGET OF PRMT1 PROTEIN"/>
    <property type="match status" value="1"/>
</dbReference>
<name>A0A7J8BD90_ROUAE</name>
<evidence type="ECO:0000313" key="1">
    <source>
        <dbReference type="EMBL" id="KAF6396435.1"/>
    </source>
</evidence>
<dbReference type="InterPro" id="IPR052656">
    <property type="entry name" value="CTOP_PRMT1"/>
</dbReference>
<protein>
    <submittedName>
        <fullName evidence="1">Chromatin target of PRMT1</fullName>
    </submittedName>
</protein>
<proteinExistence type="predicted"/>
<dbReference type="Proteomes" id="UP000593571">
    <property type="component" value="Unassembled WGS sequence"/>
</dbReference>
<dbReference type="AlphaFoldDB" id="A0A7J8BD90"/>
<organism evidence="1 2">
    <name type="scientific">Rousettus aegyptiacus</name>
    <name type="common">Egyptian fruit bat</name>
    <name type="synonym">Pteropus aegyptiacus</name>
    <dbReference type="NCBI Taxonomy" id="9407"/>
    <lineage>
        <taxon>Eukaryota</taxon>
        <taxon>Metazoa</taxon>
        <taxon>Chordata</taxon>
        <taxon>Craniata</taxon>
        <taxon>Vertebrata</taxon>
        <taxon>Euteleostomi</taxon>
        <taxon>Mammalia</taxon>
        <taxon>Eutheria</taxon>
        <taxon>Laurasiatheria</taxon>
        <taxon>Chiroptera</taxon>
        <taxon>Yinpterochiroptera</taxon>
        <taxon>Pteropodoidea</taxon>
        <taxon>Pteropodidae</taxon>
        <taxon>Rousettinae</taxon>
        <taxon>Rousettus</taxon>
    </lineage>
</organism>
<evidence type="ECO:0000313" key="2">
    <source>
        <dbReference type="Proteomes" id="UP000593571"/>
    </source>
</evidence>
<reference evidence="1 2" key="1">
    <citation type="journal article" date="2020" name="Nature">
        <title>Six reference-quality genomes reveal evolution of bat adaptations.</title>
        <authorList>
            <person name="Jebb D."/>
            <person name="Huang Z."/>
            <person name="Pippel M."/>
            <person name="Hughes G.M."/>
            <person name="Lavrichenko K."/>
            <person name="Devanna P."/>
            <person name="Winkler S."/>
            <person name="Jermiin L.S."/>
            <person name="Skirmuntt E.C."/>
            <person name="Katzourakis A."/>
            <person name="Burkitt-Gray L."/>
            <person name="Ray D.A."/>
            <person name="Sullivan K.A.M."/>
            <person name="Roscito J.G."/>
            <person name="Kirilenko B.M."/>
            <person name="Davalos L.M."/>
            <person name="Corthals A.P."/>
            <person name="Power M.L."/>
            <person name="Jones G."/>
            <person name="Ransome R.D."/>
            <person name="Dechmann D.K.N."/>
            <person name="Locatelli A.G."/>
            <person name="Puechmaille S.J."/>
            <person name="Fedrigo O."/>
            <person name="Jarvis E.D."/>
            <person name="Hiller M."/>
            <person name="Vernes S.C."/>
            <person name="Myers E.W."/>
            <person name="Teeling E.C."/>
        </authorList>
    </citation>
    <scope>NUCLEOTIDE SEQUENCE [LARGE SCALE GENOMIC DNA]</scope>
    <source>
        <strain evidence="1">MRouAeg1</strain>
        <tissue evidence="1">Muscle</tissue>
    </source>
</reference>